<gene>
    <name evidence="5" type="ORF">FOJ82_00300</name>
</gene>
<evidence type="ECO:0000256" key="1">
    <source>
        <dbReference type="SAM" id="SignalP"/>
    </source>
</evidence>
<dbReference type="RefSeq" id="WP_143936484.1">
    <property type="nucleotide sequence ID" value="NZ_VKKG01000001.1"/>
</dbReference>
<keyword evidence="6" id="KW-1185">Reference proteome</keyword>
<dbReference type="Pfam" id="PF25976">
    <property type="entry name" value="LpqB_N"/>
    <property type="match status" value="1"/>
</dbReference>
<feature type="chain" id="PRO_5039125248" description="GerMN domain-containing protein" evidence="1">
    <location>
        <begin position="19"/>
        <end position="565"/>
    </location>
</feature>
<proteinExistence type="predicted"/>
<accession>A0A553K3Y4</accession>
<dbReference type="InterPro" id="IPR018910">
    <property type="entry name" value="LpqB_C"/>
</dbReference>
<reference evidence="5 6" key="1">
    <citation type="submission" date="2019-07" db="EMBL/GenBank/DDBJ databases">
        <authorList>
            <person name="Zhou L.-Y."/>
        </authorList>
    </citation>
    <scope>NUCLEOTIDE SEQUENCE [LARGE SCALE GENOMIC DNA]</scope>
    <source>
        <strain evidence="5 6">YIM 101269</strain>
    </source>
</reference>
<sequence>MRRIVLALVVAALGLGMAACTTVPVAGPVESIPASAPPPGIEIAPEPPQAGVTPERLVDGFMQAMADPEADYRVAREYLATSVRDDWDPGIGAVIYDGVVTEAEGQFSVEGTVTGSLDEWGRFTSERRPYAFGFQLVQEEGEWRIGNAPEGLLVSRFIFERYYAHVTTYFLSRSGNYVVPDMIHLPEALLTPSRIVESQIAGPSQRLAPAVRNAIPTSASLGPRGASLDSEGTATVSLRGLPDALSEDRRRDLGAQLVWSLTSIPRMSGVSVEDGAVPLALPGQNEDGVLELASQQGYQVLSRATIPDLFGVRRSIAGQVAPSGSFVQMQSGGRDVSEVAISLDASLVGFISEDRTVVLLGPRSGELAEVESDFTNLRSAQIVLGEMWVMGEDPQGRTRLIIIDAQERVTSVDISLVSSELVDFSVTQAGSRIALVTTGDEGNTLVVATISAAGRPTLVHPTEIVVADQSNQLHDYLDVSWSGETELALIASTEDDPSVYLVSADGALVEHIGPVGADPVQISALPRMGGDAVVIRSEDNEVRRYEARSRWTGLDVTMSEVSYPG</sequence>
<dbReference type="PROSITE" id="PS51257">
    <property type="entry name" value="PROKAR_LIPOPROTEIN"/>
    <property type="match status" value="1"/>
</dbReference>
<feature type="domain" description="Lipoprotein LpqB N-terminal" evidence="4">
    <location>
        <begin position="47"/>
        <end position="159"/>
    </location>
</feature>
<dbReference type="OrthoDB" id="3226781at2"/>
<feature type="domain" description="GerMN" evidence="2">
    <location>
        <begin position="168"/>
        <end position="271"/>
    </location>
</feature>
<evidence type="ECO:0000259" key="4">
    <source>
        <dbReference type="Pfam" id="PF25976"/>
    </source>
</evidence>
<evidence type="ECO:0000259" key="2">
    <source>
        <dbReference type="Pfam" id="PF10646"/>
    </source>
</evidence>
<dbReference type="AlphaFoldDB" id="A0A553K3Y4"/>
<feature type="signal peptide" evidence="1">
    <location>
        <begin position="1"/>
        <end position="18"/>
    </location>
</feature>
<comment type="caution">
    <text evidence="5">The sequence shown here is derived from an EMBL/GenBank/DDBJ whole genome shotgun (WGS) entry which is preliminary data.</text>
</comment>
<evidence type="ECO:0000313" key="6">
    <source>
        <dbReference type="Proteomes" id="UP000317638"/>
    </source>
</evidence>
<protein>
    <recommendedName>
        <fullName evidence="7">GerMN domain-containing protein</fullName>
    </recommendedName>
</protein>
<evidence type="ECO:0008006" key="7">
    <source>
        <dbReference type="Google" id="ProtNLM"/>
    </source>
</evidence>
<dbReference type="Pfam" id="PF10646">
    <property type="entry name" value="Germane"/>
    <property type="match status" value="1"/>
</dbReference>
<keyword evidence="1" id="KW-0732">Signal</keyword>
<dbReference type="SUPFAM" id="SSF82171">
    <property type="entry name" value="DPP6 N-terminal domain-like"/>
    <property type="match status" value="1"/>
</dbReference>
<organism evidence="5 6">
    <name type="scientific">Tessaracoccus rhinocerotis</name>
    <dbReference type="NCBI Taxonomy" id="1689449"/>
    <lineage>
        <taxon>Bacteria</taxon>
        <taxon>Bacillati</taxon>
        <taxon>Actinomycetota</taxon>
        <taxon>Actinomycetes</taxon>
        <taxon>Propionibacteriales</taxon>
        <taxon>Propionibacteriaceae</taxon>
        <taxon>Tessaracoccus</taxon>
    </lineage>
</organism>
<name>A0A553K3Y4_9ACTN</name>
<dbReference type="Pfam" id="PF10647">
    <property type="entry name" value="Gmad1"/>
    <property type="match status" value="1"/>
</dbReference>
<dbReference type="InterPro" id="IPR019606">
    <property type="entry name" value="GerMN"/>
</dbReference>
<feature type="domain" description="Lipoprotein LpqB C-terminal" evidence="3">
    <location>
        <begin position="332"/>
        <end position="554"/>
    </location>
</feature>
<dbReference type="InterPro" id="IPR059026">
    <property type="entry name" value="LpqB_N"/>
</dbReference>
<evidence type="ECO:0000259" key="3">
    <source>
        <dbReference type="Pfam" id="PF10647"/>
    </source>
</evidence>
<dbReference type="EMBL" id="VKKG01000001">
    <property type="protein sequence ID" value="TRY19396.1"/>
    <property type="molecule type" value="Genomic_DNA"/>
</dbReference>
<dbReference type="Proteomes" id="UP000317638">
    <property type="component" value="Unassembled WGS sequence"/>
</dbReference>
<evidence type="ECO:0000313" key="5">
    <source>
        <dbReference type="EMBL" id="TRY19396.1"/>
    </source>
</evidence>